<proteinExistence type="inferred from homology"/>
<gene>
    <name evidence="3" type="ORF">NCTC10974_02886</name>
</gene>
<reference evidence="3 4" key="1">
    <citation type="submission" date="2019-03" db="EMBL/GenBank/DDBJ databases">
        <authorList>
            <consortium name="Pathogen Informatics"/>
        </authorList>
    </citation>
    <scope>NUCLEOTIDE SEQUENCE [LARGE SCALE GENOMIC DNA]</scope>
    <source>
        <strain evidence="3 4">NCTC10974</strain>
    </source>
</reference>
<dbReference type="PANTHER" id="PTHR30537:SF5">
    <property type="entry name" value="HTH-TYPE TRANSCRIPTIONAL ACTIVATOR TTDR-RELATED"/>
    <property type="match status" value="1"/>
</dbReference>
<comment type="similarity">
    <text evidence="1">Belongs to the LysR transcriptional regulatory family.</text>
</comment>
<dbReference type="Gene3D" id="3.40.190.290">
    <property type="match status" value="1"/>
</dbReference>
<dbReference type="Proteomes" id="UP000358010">
    <property type="component" value="Unassembled WGS sequence"/>
</dbReference>
<dbReference type="AlphaFoldDB" id="A0A485JF95"/>
<evidence type="ECO:0000313" key="4">
    <source>
        <dbReference type="Proteomes" id="UP000358010"/>
    </source>
</evidence>
<dbReference type="PANTHER" id="PTHR30537">
    <property type="entry name" value="HTH-TYPE TRANSCRIPTIONAL REGULATOR"/>
    <property type="match status" value="1"/>
</dbReference>
<protein>
    <submittedName>
        <fullName evidence="3">Putative LysR-family transcriptional regulator</fullName>
    </submittedName>
</protein>
<evidence type="ECO:0000256" key="1">
    <source>
        <dbReference type="ARBA" id="ARBA00009437"/>
    </source>
</evidence>
<sequence>MARPLMKPFREGLYASSAYLSRHGTPEVPADLCHHQLIGYRFITNNRILPLLLNDRGEQLTVEMPGQLISNDIDVMADGIRNGLGIGRLFEPVWQLQPDRERFIPVMESYWKTYPPVYLYYPKNAGKTKRVKALIDFLISTTGR</sequence>
<dbReference type="InterPro" id="IPR005119">
    <property type="entry name" value="LysR_subst-bd"/>
</dbReference>
<evidence type="ECO:0000313" key="3">
    <source>
        <dbReference type="EMBL" id="VFT69356.1"/>
    </source>
</evidence>
<dbReference type="SUPFAM" id="SSF53850">
    <property type="entry name" value="Periplasmic binding protein-like II"/>
    <property type="match status" value="1"/>
</dbReference>
<feature type="domain" description="LysR substrate-binding" evidence="2">
    <location>
        <begin position="5"/>
        <end position="139"/>
    </location>
</feature>
<dbReference type="InterPro" id="IPR058163">
    <property type="entry name" value="LysR-type_TF_proteobact-type"/>
</dbReference>
<accession>A0A485JF95</accession>
<dbReference type="Pfam" id="PF03466">
    <property type="entry name" value="LysR_substrate"/>
    <property type="match status" value="1"/>
</dbReference>
<organism evidence="3 4">
    <name type="scientific">Escherichia coli</name>
    <dbReference type="NCBI Taxonomy" id="562"/>
    <lineage>
        <taxon>Bacteria</taxon>
        <taxon>Pseudomonadati</taxon>
        <taxon>Pseudomonadota</taxon>
        <taxon>Gammaproteobacteria</taxon>
        <taxon>Enterobacterales</taxon>
        <taxon>Enterobacteriaceae</taxon>
        <taxon>Escherichia</taxon>
    </lineage>
</organism>
<dbReference type="EMBL" id="CAADJZ010000001">
    <property type="protein sequence ID" value="VFT69356.1"/>
    <property type="molecule type" value="Genomic_DNA"/>
</dbReference>
<name>A0A485JF95_ECOLX</name>
<evidence type="ECO:0000259" key="2">
    <source>
        <dbReference type="Pfam" id="PF03466"/>
    </source>
</evidence>